<accession>A0ABV2CQD0</accession>
<dbReference type="Pfam" id="PF00583">
    <property type="entry name" value="Acetyltransf_1"/>
    <property type="match status" value="1"/>
</dbReference>
<evidence type="ECO:0000313" key="3">
    <source>
        <dbReference type="Proteomes" id="UP001548590"/>
    </source>
</evidence>
<feature type="domain" description="N-acetyltransferase" evidence="1">
    <location>
        <begin position="6"/>
        <end position="166"/>
    </location>
</feature>
<dbReference type="Proteomes" id="UP001548590">
    <property type="component" value="Unassembled WGS sequence"/>
</dbReference>
<evidence type="ECO:0000313" key="2">
    <source>
        <dbReference type="EMBL" id="MET1490123.1"/>
    </source>
</evidence>
<dbReference type="RefSeq" id="WP_345923624.1">
    <property type="nucleotide sequence ID" value="NZ_JBDIVF010000001.1"/>
</dbReference>
<dbReference type="InterPro" id="IPR016181">
    <property type="entry name" value="Acyl_CoA_acyltransferase"/>
</dbReference>
<name>A0ABV2CQD0_9RHOO</name>
<keyword evidence="2" id="KW-0012">Acyltransferase</keyword>
<evidence type="ECO:0000259" key="1">
    <source>
        <dbReference type="PROSITE" id="PS51186"/>
    </source>
</evidence>
<dbReference type="EMBL" id="JBEWLZ010000004">
    <property type="protein sequence ID" value="MET1490123.1"/>
    <property type="molecule type" value="Genomic_DNA"/>
</dbReference>
<dbReference type="Gene3D" id="3.40.630.30">
    <property type="match status" value="1"/>
</dbReference>
<reference evidence="2 3" key="1">
    <citation type="submission" date="2024-07" db="EMBL/GenBank/DDBJ databases">
        <title>Uliginosibacterium paludis KCTC:42655.</title>
        <authorList>
            <person name="Kim M.K."/>
        </authorList>
    </citation>
    <scope>NUCLEOTIDE SEQUENCE [LARGE SCALE GENOMIC DNA]</scope>
    <source>
        <strain evidence="2 3">KCTC 42655</strain>
    </source>
</reference>
<dbReference type="PROSITE" id="PS51186">
    <property type="entry name" value="GNAT"/>
    <property type="match status" value="1"/>
</dbReference>
<keyword evidence="3" id="KW-1185">Reference proteome</keyword>
<dbReference type="SUPFAM" id="SSF55729">
    <property type="entry name" value="Acyl-CoA N-acyltransferases (Nat)"/>
    <property type="match status" value="1"/>
</dbReference>
<protein>
    <submittedName>
        <fullName evidence="2">GNAT family N-acetyltransferase</fullName>
        <ecNumber evidence="2">2.3.1.-</ecNumber>
    </submittedName>
</protein>
<dbReference type="GO" id="GO:0016746">
    <property type="term" value="F:acyltransferase activity"/>
    <property type="evidence" value="ECO:0007669"/>
    <property type="project" value="UniProtKB-KW"/>
</dbReference>
<gene>
    <name evidence="2" type="ORF">ABVT11_09815</name>
</gene>
<dbReference type="InterPro" id="IPR000182">
    <property type="entry name" value="GNAT_dom"/>
</dbReference>
<organism evidence="2 3">
    <name type="scientific">Uliginosibacterium paludis</name>
    <dbReference type="NCBI Taxonomy" id="1615952"/>
    <lineage>
        <taxon>Bacteria</taxon>
        <taxon>Pseudomonadati</taxon>
        <taxon>Pseudomonadota</taxon>
        <taxon>Betaproteobacteria</taxon>
        <taxon>Rhodocyclales</taxon>
        <taxon>Zoogloeaceae</taxon>
        <taxon>Uliginosibacterium</taxon>
    </lineage>
</organism>
<dbReference type="EC" id="2.3.1.-" evidence="2"/>
<comment type="caution">
    <text evidence="2">The sequence shown here is derived from an EMBL/GenBank/DDBJ whole genome shotgun (WGS) entry which is preliminary data.</text>
</comment>
<keyword evidence="2" id="KW-0808">Transferase</keyword>
<proteinExistence type="predicted"/>
<sequence length="166" mass="17891">MVEEAIRIEAARESDADGIRLLMEANLAANGGSLSADLSRGQILALMRELPMVVARQGERIAGFLLTSSIESGRAIPILQAMLAAYAGGPDAYVYGPVCVAADLRGQGVAQAMFEALLRLLPGREGVLFVRADNEPSLRAHARMGMREVARFDYRDTAHVVFAYRG</sequence>